<dbReference type="EMBL" id="JAGPXF010000001">
    <property type="protein sequence ID" value="KAH7261554.1"/>
    <property type="molecule type" value="Genomic_DNA"/>
</dbReference>
<evidence type="ECO:0000313" key="1">
    <source>
        <dbReference type="EMBL" id="KAH7261554.1"/>
    </source>
</evidence>
<protein>
    <submittedName>
        <fullName evidence="1">Uncharacterized protein</fullName>
    </submittedName>
</protein>
<name>A0A8K0WGR6_9HYPO</name>
<sequence>RLQEAQNQVQGLETKLNIFRNIIIDRTRTQEVTNREITDRFLSLRQQAQRIAHSKAYRVDRKEVALPSNPSEELDNFYNL</sequence>
<feature type="non-terminal residue" evidence="1">
    <location>
        <position position="1"/>
    </location>
</feature>
<keyword evidence="2" id="KW-1185">Reference proteome</keyword>
<comment type="caution">
    <text evidence="1">The sequence shown here is derived from an EMBL/GenBank/DDBJ whole genome shotgun (WGS) entry which is preliminary data.</text>
</comment>
<dbReference type="Proteomes" id="UP000813427">
    <property type="component" value="Unassembled WGS sequence"/>
</dbReference>
<dbReference type="AlphaFoldDB" id="A0A8K0WGR6"/>
<reference evidence="1" key="1">
    <citation type="journal article" date="2021" name="Nat. Commun.">
        <title>Genetic determinants of endophytism in the Arabidopsis root mycobiome.</title>
        <authorList>
            <person name="Mesny F."/>
            <person name="Miyauchi S."/>
            <person name="Thiergart T."/>
            <person name="Pickel B."/>
            <person name="Atanasova L."/>
            <person name="Karlsson M."/>
            <person name="Huettel B."/>
            <person name="Barry K.W."/>
            <person name="Haridas S."/>
            <person name="Chen C."/>
            <person name="Bauer D."/>
            <person name="Andreopoulos W."/>
            <person name="Pangilinan J."/>
            <person name="LaButti K."/>
            <person name="Riley R."/>
            <person name="Lipzen A."/>
            <person name="Clum A."/>
            <person name="Drula E."/>
            <person name="Henrissat B."/>
            <person name="Kohler A."/>
            <person name="Grigoriev I.V."/>
            <person name="Martin F.M."/>
            <person name="Hacquard S."/>
        </authorList>
    </citation>
    <scope>NUCLEOTIDE SEQUENCE</scope>
    <source>
        <strain evidence="1">MPI-SDFR-AT-0068</strain>
    </source>
</reference>
<evidence type="ECO:0000313" key="2">
    <source>
        <dbReference type="Proteomes" id="UP000813427"/>
    </source>
</evidence>
<organism evidence="1 2">
    <name type="scientific">Fusarium tricinctum</name>
    <dbReference type="NCBI Taxonomy" id="61284"/>
    <lineage>
        <taxon>Eukaryota</taxon>
        <taxon>Fungi</taxon>
        <taxon>Dikarya</taxon>
        <taxon>Ascomycota</taxon>
        <taxon>Pezizomycotina</taxon>
        <taxon>Sordariomycetes</taxon>
        <taxon>Hypocreomycetidae</taxon>
        <taxon>Hypocreales</taxon>
        <taxon>Nectriaceae</taxon>
        <taxon>Fusarium</taxon>
        <taxon>Fusarium tricinctum species complex</taxon>
    </lineage>
</organism>
<dbReference type="OrthoDB" id="5393537at2759"/>
<accession>A0A8K0WGR6</accession>
<gene>
    <name evidence="1" type="ORF">BKA59DRAFT_386063</name>
</gene>
<proteinExistence type="predicted"/>